<dbReference type="RefSeq" id="XP_010916259.1">
    <property type="nucleotide sequence ID" value="XM_010917957.3"/>
</dbReference>
<dbReference type="AlphaFoldDB" id="A0A6I9R150"/>
<dbReference type="GO" id="GO:0043248">
    <property type="term" value="P:proteasome assembly"/>
    <property type="evidence" value="ECO:0007669"/>
    <property type="project" value="InterPro"/>
</dbReference>
<proteinExistence type="predicted"/>
<dbReference type="InterPro" id="IPR018788">
    <property type="entry name" value="Proteasome_assmbl_chp_3"/>
</dbReference>
<dbReference type="PANTHER" id="PTHR31051">
    <property type="entry name" value="PROTEASOME ASSEMBLY CHAPERONE 3"/>
    <property type="match status" value="1"/>
</dbReference>
<dbReference type="Pfam" id="PF10178">
    <property type="entry name" value="PAC3"/>
    <property type="match status" value="1"/>
</dbReference>
<organism evidence="1 2">
    <name type="scientific">Elaeis guineensis var. tenera</name>
    <name type="common">Oil palm</name>
    <dbReference type="NCBI Taxonomy" id="51953"/>
    <lineage>
        <taxon>Eukaryota</taxon>
        <taxon>Viridiplantae</taxon>
        <taxon>Streptophyta</taxon>
        <taxon>Embryophyta</taxon>
        <taxon>Tracheophyta</taxon>
        <taxon>Spermatophyta</taxon>
        <taxon>Magnoliopsida</taxon>
        <taxon>Liliopsida</taxon>
        <taxon>Arecaceae</taxon>
        <taxon>Arecoideae</taxon>
        <taxon>Cocoseae</taxon>
        <taxon>Elaeidinae</taxon>
        <taxon>Elaeis</taxon>
    </lineage>
</organism>
<evidence type="ECO:0000313" key="2">
    <source>
        <dbReference type="RefSeq" id="XP_010916259.1"/>
    </source>
</evidence>
<sequence>MEVTSDSSPSTHFPVAHKSISLDIKGNKTDIVICKYDDNFLVMVTQIGCMGTILRARKEESVSVDPTFNVSVVFGKRDEPYLLACARQLIEHISGCSSSRPLVLSLGLKDHSPGTLKDVISAVIDNRLW</sequence>
<evidence type="ECO:0000313" key="3">
    <source>
        <dbReference type="RefSeq" id="XP_029119229.1"/>
    </source>
</evidence>
<dbReference type="OrthoDB" id="5839at2759"/>
<accession>A0A6I9R150</accession>
<dbReference type="Gene3D" id="3.30.230.90">
    <property type="match status" value="1"/>
</dbReference>
<dbReference type="GeneID" id="105041132"/>
<dbReference type="RefSeq" id="XP_029119229.1">
    <property type="nucleotide sequence ID" value="XM_029263396.1"/>
</dbReference>
<dbReference type="KEGG" id="egu:105041132"/>
<reference evidence="2 3" key="1">
    <citation type="submission" date="2025-04" db="UniProtKB">
        <authorList>
            <consortium name="RefSeq"/>
        </authorList>
    </citation>
    <scope>IDENTIFICATION</scope>
</reference>
<dbReference type="Proteomes" id="UP000504607">
    <property type="component" value="Chromosome 3"/>
</dbReference>
<gene>
    <name evidence="2 3" type="primary">LOC105041132</name>
</gene>
<keyword evidence="1" id="KW-1185">Reference proteome</keyword>
<name>A0A6I9R150_ELAGV</name>
<protein>
    <submittedName>
        <fullName evidence="2 3">Uncharacterized protein LOC105041132</fullName>
    </submittedName>
</protein>
<evidence type="ECO:0000313" key="1">
    <source>
        <dbReference type="Proteomes" id="UP000504607"/>
    </source>
</evidence>
<dbReference type="InterPro" id="IPR053720">
    <property type="entry name" value="Psm_Assembly_Chaperone"/>
</dbReference>
<dbReference type="PANTHER" id="PTHR31051:SF1">
    <property type="entry name" value="PROTEASOME ASSEMBLY CHAPERONE 3"/>
    <property type="match status" value="1"/>
</dbReference>